<dbReference type="EMBL" id="CP044548">
    <property type="protein sequence ID" value="QFQ29058.2"/>
    <property type="molecule type" value="Genomic_DNA"/>
</dbReference>
<reference evidence="6 7" key="1">
    <citation type="submission" date="2019-09" db="EMBL/GenBank/DDBJ databases">
        <title>Complete Genome Sequence of Janibacter melonis M714 with both human health impact and industrial applications.</title>
        <authorList>
            <person name="Jin M."/>
            <person name="Zhao Q.R."/>
        </authorList>
    </citation>
    <scope>NUCLEOTIDE SEQUENCE [LARGE SCALE GENOMIC DNA]</scope>
    <source>
        <strain evidence="6 7">M714</strain>
    </source>
</reference>
<feature type="DNA-binding region" description="H-T-H motif" evidence="4">
    <location>
        <begin position="40"/>
        <end position="59"/>
    </location>
</feature>
<dbReference type="PANTHER" id="PTHR30055:SF234">
    <property type="entry name" value="HTH-TYPE TRANSCRIPTIONAL REGULATOR BETI"/>
    <property type="match status" value="1"/>
</dbReference>
<dbReference type="Pfam" id="PF00440">
    <property type="entry name" value="TetR_N"/>
    <property type="match status" value="1"/>
</dbReference>
<sequence>MAAMSEPERGRRAERKRVTRAALHRAALEIAHDEGVAAATVERVAERAGVSPRTFFNYFATKDDALSGVDPDLPAALAQALRERPQDEPLRDSLRAVLVERMATATREPQMWRMRAVVARESPSISVAVLGAGAQTARALADAAYAREGVDPADDIAPAVAVFTALGAVRAAIWTYGQRGFEGEIEPLVRECFEISGL</sequence>
<gene>
    <name evidence="6" type="ORF">EEW87_000105</name>
</gene>
<evidence type="ECO:0000256" key="1">
    <source>
        <dbReference type="ARBA" id="ARBA00023015"/>
    </source>
</evidence>
<evidence type="ECO:0000313" key="6">
    <source>
        <dbReference type="EMBL" id="QFQ29058.2"/>
    </source>
</evidence>
<feature type="domain" description="HTH tetR-type" evidence="5">
    <location>
        <begin position="17"/>
        <end position="77"/>
    </location>
</feature>
<dbReference type="InterPro" id="IPR009057">
    <property type="entry name" value="Homeodomain-like_sf"/>
</dbReference>
<evidence type="ECO:0000256" key="3">
    <source>
        <dbReference type="ARBA" id="ARBA00023163"/>
    </source>
</evidence>
<dbReference type="PROSITE" id="PS01081">
    <property type="entry name" value="HTH_TETR_1"/>
    <property type="match status" value="1"/>
</dbReference>
<dbReference type="InterPro" id="IPR001647">
    <property type="entry name" value="HTH_TetR"/>
</dbReference>
<dbReference type="AlphaFoldDB" id="A0A5P8FIK1"/>
<dbReference type="SUPFAM" id="SSF46689">
    <property type="entry name" value="Homeodomain-like"/>
    <property type="match status" value="1"/>
</dbReference>
<dbReference type="KEGG" id="jme:EEW87_000105"/>
<protein>
    <submittedName>
        <fullName evidence="6">TetR family transcriptional regulator</fullName>
    </submittedName>
</protein>
<dbReference type="GO" id="GO:0003700">
    <property type="term" value="F:DNA-binding transcription factor activity"/>
    <property type="evidence" value="ECO:0007669"/>
    <property type="project" value="TreeGrafter"/>
</dbReference>
<dbReference type="GO" id="GO:0000976">
    <property type="term" value="F:transcription cis-regulatory region binding"/>
    <property type="evidence" value="ECO:0007669"/>
    <property type="project" value="TreeGrafter"/>
</dbReference>
<evidence type="ECO:0000313" key="7">
    <source>
        <dbReference type="Proteomes" id="UP000271708"/>
    </source>
</evidence>
<keyword evidence="1" id="KW-0805">Transcription regulation</keyword>
<evidence type="ECO:0000259" key="5">
    <source>
        <dbReference type="PROSITE" id="PS50977"/>
    </source>
</evidence>
<proteinExistence type="predicted"/>
<dbReference type="Gene3D" id="1.10.10.60">
    <property type="entry name" value="Homeodomain-like"/>
    <property type="match status" value="1"/>
</dbReference>
<dbReference type="Proteomes" id="UP000271708">
    <property type="component" value="Chromosome"/>
</dbReference>
<evidence type="ECO:0000256" key="2">
    <source>
        <dbReference type="ARBA" id="ARBA00023125"/>
    </source>
</evidence>
<dbReference type="InterPro" id="IPR041347">
    <property type="entry name" value="MftR_C"/>
</dbReference>
<evidence type="ECO:0000256" key="4">
    <source>
        <dbReference type="PROSITE-ProRule" id="PRU00335"/>
    </source>
</evidence>
<dbReference type="InterPro" id="IPR023772">
    <property type="entry name" value="DNA-bd_HTH_TetR-type_CS"/>
</dbReference>
<keyword evidence="3" id="KW-0804">Transcription</keyword>
<dbReference type="InterPro" id="IPR050109">
    <property type="entry name" value="HTH-type_TetR-like_transc_reg"/>
</dbReference>
<accession>A0A5P8FIK1</accession>
<organism evidence="6 7">
    <name type="scientific">Janibacter melonis</name>
    <dbReference type="NCBI Taxonomy" id="262209"/>
    <lineage>
        <taxon>Bacteria</taxon>
        <taxon>Bacillati</taxon>
        <taxon>Actinomycetota</taxon>
        <taxon>Actinomycetes</taxon>
        <taxon>Micrococcales</taxon>
        <taxon>Intrasporangiaceae</taxon>
        <taxon>Janibacter</taxon>
    </lineage>
</organism>
<dbReference type="PROSITE" id="PS50977">
    <property type="entry name" value="HTH_TETR_2"/>
    <property type="match status" value="1"/>
</dbReference>
<dbReference type="Gene3D" id="1.10.357.10">
    <property type="entry name" value="Tetracycline Repressor, domain 2"/>
    <property type="match status" value="1"/>
</dbReference>
<dbReference type="PANTHER" id="PTHR30055">
    <property type="entry name" value="HTH-TYPE TRANSCRIPTIONAL REGULATOR RUTR"/>
    <property type="match status" value="1"/>
</dbReference>
<name>A0A5P8FIK1_9MICO</name>
<keyword evidence="2 4" id="KW-0238">DNA-binding</keyword>
<dbReference type="Pfam" id="PF17754">
    <property type="entry name" value="TetR_C_14"/>
    <property type="match status" value="1"/>
</dbReference>